<dbReference type="InterPro" id="IPR001653">
    <property type="entry name" value="DAP_epimerase_DapF"/>
</dbReference>
<comment type="similarity">
    <text evidence="1 3">Belongs to the diaminopimelate epimerase family.</text>
</comment>
<protein>
    <recommendedName>
        <fullName evidence="3 4">Diaminopimelate epimerase</fullName>
        <shortName evidence="3">DAP epimerase</shortName>
        <ecNumber evidence="3 4">5.1.1.7</ecNumber>
    </recommendedName>
    <alternativeName>
        <fullName evidence="3">PLP-independent amino acid racemase</fullName>
    </alternativeName>
</protein>
<evidence type="ECO:0000313" key="6">
    <source>
        <dbReference type="Proteomes" id="UP000598633"/>
    </source>
</evidence>
<dbReference type="AlphaFoldDB" id="A0A8J7CG40"/>
<dbReference type="GO" id="GO:0009089">
    <property type="term" value="P:lysine biosynthetic process via diaminopimelate"/>
    <property type="evidence" value="ECO:0007669"/>
    <property type="project" value="UniProtKB-UniRule"/>
</dbReference>
<feature type="binding site" evidence="3">
    <location>
        <position position="179"/>
    </location>
    <ligand>
        <name>substrate</name>
    </ligand>
</feature>
<dbReference type="NCBIfam" id="TIGR00652">
    <property type="entry name" value="DapF"/>
    <property type="match status" value="1"/>
</dbReference>
<feature type="binding site" evidence="3">
    <location>
        <begin position="208"/>
        <end position="209"/>
    </location>
    <ligand>
        <name>substrate</name>
    </ligand>
</feature>
<dbReference type="GO" id="GO:0005829">
    <property type="term" value="C:cytosol"/>
    <property type="evidence" value="ECO:0007669"/>
    <property type="project" value="TreeGrafter"/>
</dbReference>
<feature type="binding site" evidence="3">
    <location>
        <position position="13"/>
    </location>
    <ligand>
        <name>substrate</name>
    </ligand>
</feature>
<comment type="caution">
    <text evidence="5">The sequence shown here is derived from an EMBL/GenBank/DDBJ whole genome shotgun (WGS) entry which is preliminary data.</text>
</comment>
<organism evidence="5 6">
    <name type="scientific">Candidatus Sulfomarinibacter kjeldsenii</name>
    <dbReference type="NCBI Taxonomy" id="2885994"/>
    <lineage>
        <taxon>Bacteria</taxon>
        <taxon>Pseudomonadati</taxon>
        <taxon>Acidobacteriota</taxon>
        <taxon>Thermoanaerobaculia</taxon>
        <taxon>Thermoanaerobaculales</taxon>
        <taxon>Candidatus Sulfomarinibacteraceae</taxon>
        <taxon>Candidatus Sulfomarinibacter</taxon>
    </lineage>
</organism>
<evidence type="ECO:0000313" key="5">
    <source>
        <dbReference type="EMBL" id="MBD3870349.1"/>
    </source>
</evidence>
<keyword evidence="3" id="KW-0457">Lysine biosynthesis</keyword>
<feature type="active site" description="Proton acceptor" evidence="3">
    <location>
        <position position="207"/>
    </location>
</feature>
<dbReference type="Proteomes" id="UP000598633">
    <property type="component" value="Unassembled WGS sequence"/>
</dbReference>
<reference evidence="5 6" key="1">
    <citation type="submission" date="2020-08" db="EMBL/GenBank/DDBJ databases">
        <title>Acidobacteriota in marine sediments use diverse sulfur dissimilation pathways.</title>
        <authorList>
            <person name="Wasmund K."/>
        </authorList>
    </citation>
    <scope>NUCLEOTIDE SEQUENCE [LARGE SCALE GENOMIC DNA]</scope>
    <source>
        <strain evidence="5">MAG AM3-A</strain>
    </source>
</reference>
<evidence type="ECO:0000256" key="1">
    <source>
        <dbReference type="ARBA" id="ARBA00010219"/>
    </source>
</evidence>
<dbReference type="EC" id="5.1.1.7" evidence="3 4"/>
<dbReference type="EMBL" id="JACXWA010000055">
    <property type="protein sequence ID" value="MBD3870349.1"/>
    <property type="molecule type" value="Genomic_DNA"/>
</dbReference>
<gene>
    <name evidence="3 5" type="primary">dapF</name>
    <name evidence="5" type="ORF">IFJ97_03185</name>
</gene>
<evidence type="ECO:0000256" key="4">
    <source>
        <dbReference type="NCBIfam" id="TIGR00652"/>
    </source>
</evidence>
<comment type="caution">
    <text evidence="3">Lacks conserved residue(s) required for the propagation of feature annotation.</text>
</comment>
<name>A0A8J7CG40_9BACT</name>
<comment type="catalytic activity">
    <reaction evidence="3">
        <text>(2S,6S)-2,6-diaminopimelate = meso-2,6-diaminopimelate</text>
        <dbReference type="Rhea" id="RHEA:15393"/>
        <dbReference type="ChEBI" id="CHEBI:57609"/>
        <dbReference type="ChEBI" id="CHEBI:57791"/>
        <dbReference type="EC" id="5.1.1.7"/>
    </reaction>
</comment>
<feature type="binding site" evidence="3">
    <location>
        <begin position="197"/>
        <end position="198"/>
    </location>
    <ligand>
        <name>substrate</name>
    </ligand>
</feature>
<evidence type="ECO:0000256" key="2">
    <source>
        <dbReference type="ARBA" id="ARBA00023235"/>
    </source>
</evidence>
<keyword evidence="3" id="KW-0028">Amino-acid biosynthesis</keyword>
<keyword evidence="3" id="KW-0963">Cytoplasm</keyword>
<dbReference type="PANTHER" id="PTHR31689">
    <property type="entry name" value="DIAMINOPIMELATE EPIMERASE, CHLOROPLASTIC"/>
    <property type="match status" value="1"/>
</dbReference>
<dbReference type="PANTHER" id="PTHR31689:SF0">
    <property type="entry name" value="DIAMINOPIMELATE EPIMERASE"/>
    <property type="match status" value="1"/>
</dbReference>
<keyword evidence="2 3" id="KW-0413">Isomerase</keyword>
<comment type="subunit">
    <text evidence="3">Homodimer.</text>
</comment>
<proteinExistence type="inferred from homology"/>
<dbReference type="GO" id="GO:0008837">
    <property type="term" value="F:diaminopimelate epimerase activity"/>
    <property type="evidence" value="ECO:0007669"/>
    <property type="project" value="UniProtKB-UniRule"/>
</dbReference>
<feature type="binding site" evidence="3">
    <location>
        <position position="65"/>
    </location>
    <ligand>
        <name>substrate</name>
    </ligand>
</feature>
<comment type="pathway">
    <text evidence="3">Amino-acid biosynthesis; L-lysine biosynthesis via DAP pathway; DL-2,6-diaminopimelate from LL-2,6-diaminopimelate: step 1/1.</text>
</comment>
<accession>A0A8J7CG40</accession>
<sequence length="272" mass="28892">MRSELYKIEGAGNDFVLGFGAWARRLESEPGLVRRLCDRRRGIGADGSLSLERVATDRVRLGYRNADGGEAVFCANGTRCAARAAVEFLGCDQKVIVETGWADIPAEVDGSRVSLELPPSTAGPQCPQIAALEGASGLRLMAVGVPHLVALTEGLENVDLAAIALTLRHHEALGPEGANVNLYEVAADDSVKVRSYERGVEGETLSCGSGLVAVALIVMADRKTRDIELVPLSGDRMVVEALGEPPLCATRFTGPTRFVARIDPSDDLLRGL</sequence>
<dbReference type="SUPFAM" id="SSF54506">
    <property type="entry name" value="Diaminopimelate epimerase-like"/>
    <property type="match status" value="2"/>
</dbReference>
<comment type="subcellular location">
    <subcellularLocation>
        <location evidence="3">Cytoplasm</location>
    </subcellularLocation>
</comment>
<feature type="site" description="Could be important to modulate the pK values of the two catalytic cysteine residues" evidence="3">
    <location>
        <position position="147"/>
    </location>
</feature>
<comment type="function">
    <text evidence="3">Catalyzes the stereoinversion of LL-2,6-diaminopimelate (L,L-DAP) to meso-diaminopimelate (meso-DAP), a precursor of L-lysine and an essential component of the bacterial peptidoglycan.</text>
</comment>
<dbReference type="HAMAP" id="MF_00197">
    <property type="entry name" value="DAP_epimerase"/>
    <property type="match status" value="1"/>
</dbReference>
<evidence type="ECO:0000256" key="3">
    <source>
        <dbReference type="HAMAP-Rule" id="MF_00197"/>
    </source>
</evidence>
<dbReference type="UniPathway" id="UPA00034">
    <property type="reaction ID" value="UER00025"/>
</dbReference>
<feature type="active site" description="Proton donor" evidence="3">
    <location>
        <position position="74"/>
    </location>
</feature>
<feature type="site" description="Could be important to modulate the pK values of the two catalytic cysteine residues" evidence="3">
    <location>
        <position position="197"/>
    </location>
</feature>
<dbReference type="Gene3D" id="3.10.310.10">
    <property type="entry name" value="Diaminopimelate Epimerase, Chain A, domain 1"/>
    <property type="match status" value="2"/>
</dbReference>
<dbReference type="Pfam" id="PF01678">
    <property type="entry name" value="DAP_epimerase"/>
    <property type="match status" value="2"/>
</dbReference>